<dbReference type="InterPro" id="IPR007529">
    <property type="entry name" value="Znf_HIT"/>
</dbReference>
<feature type="region of interest" description="Disordered" evidence="2">
    <location>
        <begin position="12"/>
        <end position="31"/>
    </location>
</feature>
<organism evidence="4 5">
    <name type="scientific">Steinernema glaseri</name>
    <dbReference type="NCBI Taxonomy" id="37863"/>
    <lineage>
        <taxon>Eukaryota</taxon>
        <taxon>Metazoa</taxon>
        <taxon>Ecdysozoa</taxon>
        <taxon>Nematoda</taxon>
        <taxon>Chromadorea</taxon>
        <taxon>Rhabditida</taxon>
        <taxon>Tylenchina</taxon>
        <taxon>Panagrolaimomorpha</taxon>
        <taxon>Strongyloidoidea</taxon>
        <taxon>Steinernematidae</taxon>
        <taxon>Steinernema</taxon>
    </lineage>
</organism>
<dbReference type="Gene3D" id="3.30.60.190">
    <property type="match status" value="1"/>
</dbReference>
<evidence type="ECO:0000256" key="2">
    <source>
        <dbReference type="SAM" id="MobiDB-lite"/>
    </source>
</evidence>
<sequence length="215" mass="24082">MRLEDIPAFAHIQQEGSSKATTAKPSSKAGGTDPNIMKCCSFCPTEKNDLYVCPRCKKPYCSIRCYRSQQHALCSEKFYESCVRENNGEDVSSPPPAATATSFEDFMKKSTNGIGTDEEGEPLDSDDEDLSYLKEVVQKTADTFEEMDDNELQRQLTVAGIAGIGEPTDEEDEEYQMKLLLETLTVEEKREFQKMVDSMTVNEQGLTNSCFGKRM</sequence>
<evidence type="ECO:0000259" key="3">
    <source>
        <dbReference type="PROSITE" id="PS51083"/>
    </source>
</evidence>
<evidence type="ECO:0000256" key="1">
    <source>
        <dbReference type="PROSITE-ProRule" id="PRU00453"/>
    </source>
</evidence>
<keyword evidence="1" id="KW-0863">Zinc-finger</keyword>
<dbReference type="GO" id="GO:0008270">
    <property type="term" value="F:zinc ion binding"/>
    <property type="evidence" value="ECO:0007669"/>
    <property type="project" value="UniProtKB-UniRule"/>
</dbReference>
<dbReference type="PANTHER" id="PTHR15555">
    <property type="entry name" value="ZINC FINGER HIT DOMAIN CONTAINING PROTEIN 2 PROTEIN FON -RELATED"/>
    <property type="match status" value="1"/>
</dbReference>
<evidence type="ECO:0000313" key="4">
    <source>
        <dbReference type="Proteomes" id="UP000095287"/>
    </source>
</evidence>
<proteinExistence type="predicted"/>
<dbReference type="SUPFAM" id="SSF144232">
    <property type="entry name" value="HIT/MYND zinc finger-like"/>
    <property type="match status" value="1"/>
</dbReference>
<name>A0A1I7ZUL8_9BILA</name>
<feature type="domain" description="HIT-type" evidence="3">
    <location>
        <begin position="40"/>
        <end position="74"/>
    </location>
</feature>
<keyword evidence="4" id="KW-1185">Reference proteome</keyword>
<dbReference type="CDD" id="cd23024">
    <property type="entry name" value="zf-HIT_ZNHIT2-3"/>
    <property type="match status" value="1"/>
</dbReference>
<dbReference type="PANTHER" id="PTHR15555:SF0">
    <property type="entry name" value="ZINC FINGER HIT DOMAIN-CONTAINING PROTEIN 2"/>
    <property type="match status" value="1"/>
</dbReference>
<dbReference type="InterPro" id="IPR039646">
    <property type="entry name" value="ZNHIT2"/>
</dbReference>
<keyword evidence="1" id="KW-0862">Zinc</keyword>
<reference evidence="5" key="1">
    <citation type="submission" date="2016-11" db="UniProtKB">
        <authorList>
            <consortium name="WormBaseParasite"/>
        </authorList>
    </citation>
    <scope>IDENTIFICATION</scope>
</reference>
<dbReference type="AlphaFoldDB" id="A0A1I7ZUL8"/>
<keyword evidence="1" id="KW-0479">Metal-binding</keyword>
<protein>
    <submittedName>
        <fullName evidence="5">HIT-type domain-containing protein</fullName>
    </submittedName>
</protein>
<dbReference type="PROSITE" id="PS51083">
    <property type="entry name" value="ZF_HIT"/>
    <property type="match status" value="1"/>
</dbReference>
<accession>A0A1I7ZUL8</accession>
<evidence type="ECO:0000313" key="5">
    <source>
        <dbReference type="WBParaSite" id="L893_g30084.t1"/>
    </source>
</evidence>
<dbReference type="WBParaSite" id="L893_g30084.t1">
    <property type="protein sequence ID" value="L893_g30084.t1"/>
    <property type="gene ID" value="L893_g30084"/>
</dbReference>
<dbReference type="Proteomes" id="UP000095287">
    <property type="component" value="Unplaced"/>
</dbReference>
<feature type="compositionally biased region" description="Low complexity" evidence="2">
    <location>
        <begin position="17"/>
        <end position="29"/>
    </location>
</feature>